<comment type="cofactor">
    <cofactor evidence="1">
        <name>Mg(2+)</name>
        <dbReference type="ChEBI" id="CHEBI:18420"/>
    </cofactor>
</comment>
<evidence type="ECO:0000256" key="5">
    <source>
        <dbReference type="ARBA" id="ARBA00022842"/>
    </source>
</evidence>
<keyword evidence="4" id="KW-0479">Metal-binding</keyword>
<evidence type="ECO:0000256" key="4">
    <source>
        <dbReference type="ARBA" id="ARBA00022723"/>
    </source>
</evidence>
<reference evidence="7" key="1">
    <citation type="submission" date="2023-03" db="EMBL/GenBank/DDBJ databases">
        <authorList>
            <person name="Steffen K."/>
            <person name="Cardenas P."/>
        </authorList>
    </citation>
    <scope>NUCLEOTIDE SEQUENCE</scope>
</reference>
<keyword evidence="6" id="KW-0414">Isoprene biosynthesis</keyword>
<keyword evidence="8" id="KW-1185">Reference proteome</keyword>
<dbReference type="InterPro" id="IPR000092">
    <property type="entry name" value="Polyprenyl_synt"/>
</dbReference>
<dbReference type="Gene3D" id="1.10.600.10">
    <property type="entry name" value="Farnesyl Diphosphate Synthase"/>
    <property type="match status" value="1"/>
</dbReference>
<dbReference type="EMBL" id="CASHTH010002030">
    <property type="protein sequence ID" value="CAI8023762.1"/>
    <property type="molecule type" value="Genomic_DNA"/>
</dbReference>
<dbReference type="GO" id="GO:0046872">
    <property type="term" value="F:metal ion binding"/>
    <property type="evidence" value="ECO:0007669"/>
    <property type="project" value="UniProtKB-KW"/>
</dbReference>
<dbReference type="GO" id="GO:1901663">
    <property type="term" value="P:quinone biosynthetic process"/>
    <property type="evidence" value="ECO:0007669"/>
    <property type="project" value="UniProtKB-ARBA"/>
</dbReference>
<accession>A0AA35S7Q5</accession>
<dbReference type="PANTHER" id="PTHR12001">
    <property type="entry name" value="GERANYLGERANYL PYROPHOSPHATE SYNTHASE"/>
    <property type="match status" value="1"/>
</dbReference>
<evidence type="ECO:0000256" key="1">
    <source>
        <dbReference type="ARBA" id="ARBA00001946"/>
    </source>
</evidence>
<dbReference type="SUPFAM" id="SSF48576">
    <property type="entry name" value="Terpenoid synthases"/>
    <property type="match status" value="1"/>
</dbReference>
<evidence type="ECO:0000313" key="8">
    <source>
        <dbReference type="Proteomes" id="UP001174909"/>
    </source>
</evidence>
<dbReference type="GO" id="GO:0008299">
    <property type="term" value="P:isoprenoid biosynthetic process"/>
    <property type="evidence" value="ECO:0007669"/>
    <property type="project" value="UniProtKB-KW"/>
</dbReference>
<dbReference type="Pfam" id="PF00348">
    <property type="entry name" value="polyprenyl_synt"/>
    <property type="match status" value="1"/>
</dbReference>
<dbReference type="PANTHER" id="PTHR12001:SF69">
    <property type="entry name" value="ALL TRANS-POLYPRENYL-DIPHOSPHATE SYNTHASE PDSS1"/>
    <property type="match status" value="1"/>
</dbReference>
<evidence type="ECO:0000256" key="3">
    <source>
        <dbReference type="ARBA" id="ARBA00022679"/>
    </source>
</evidence>
<dbReference type="InterPro" id="IPR033749">
    <property type="entry name" value="Polyprenyl_synt_CS"/>
</dbReference>
<comment type="caution">
    <text evidence="7">The sequence shown here is derived from an EMBL/GenBank/DDBJ whole genome shotgun (WGS) entry which is preliminary data.</text>
</comment>
<proteinExistence type="inferred from homology"/>
<evidence type="ECO:0000313" key="7">
    <source>
        <dbReference type="EMBL" id="CAI8023762.1"/>
    </source>
</evidence>
<keyword evidence="5" id="KW-0460">Magnesium</keyword>
<gene>
    <name evidence="7" type="ORF">GBAR_LOCUS13863</name>
</gene>
<keyword evidence="3" id="KW-0808">Transferase</keyword>
<name>A0AA35S7Q5_GEOBA</name>
<evidence type="ECO:0000256" key="6">
    <source>
        <dbReference type="ARBA" id="ARBA00023229"/>
    </source>
</evidence>
<dbReference type="PROSITE" id="PS00444">
    <property type="entry name" value="POLYPRENYL_SYNTHASE_2"/>
    <property type="match status" value="1"/>
</dbReference>
<dbReference type="Proteomes" id="UP001174909">
    <property type="component" value="Unassembled WGS sequence"/>
</dbReference>
<protein>
    <submittedName>
        <fullName evidence="7">Heptaprenyl diphosphate synthase component 2</fullName>
    </submittedName>
</protein>
<evidence type="ECO:0000256" key="2">
    <source>
        <dbReference type="ARBA" id="ARBA00006706"/>
    </source>
</evidence>
<comment type="similarity">
    <text evidence="2">Belongs to the FPP/GGPP synthase family.</text>
</comment>
<dbReference type="InterPro" id="IPR008949">
    <property type="entry name" value="Isoprenoid_synthase_dom_sf"/>
</dbReference>
<dbReference type="GO" id="GO:0004659">
    <property type="term" value="F:prenyltransferase activity"/>
    <property type="evidence" value="ECO:0007669"/>
    <property type="project" value="InterPro"/>
</dbReference>
<sequence length="182" mass="20691">MELASGELIEYFNAFNPEQELHRYYDRIYRKTASLFRTASETGAVLSSANEEQIKSLSDYGYNIGMAFQVMDDLLDILGEEAELGKPVGNDLRQGVLTLPSIMLMQRYPNNNPIPELFRDPELDGNLVRTIDMINNSSIIPDCFAIIHEYCDEANRVLSELPKGECRESLESLAGYVRERSR</sequence>
<dbReference type="AlphaFoldDB" id="A0AA35S7Q5"/>
<organism evidence="7 8">
    <name type="scientific">Geodia barretti</name>
    <name type="common">Barrett's horny sponge</name>
    <dbReference type="NCBI Taxonomy" id="519541"/>
    <lineage>
        <taxon>Eukaryota</taxon>
        <taxon>Metazoa</taxon>
        <taxon>Porifera</taxon>
        <taxon>Demospongiae</taxon>
        <taxon>Heteroscleromorpha</taxon>
        <taxon>Tetractinellida</taxon>
        <taxon>Astrophorina</taxon>
        <taxon>Geodiidae</taxon>
        <taxon>Geodia</taxon>
    </lineage>
</organism>